<dbReference type="AlphaFoldDB" id="A0A1B2EZ06"/>
<proteinExistence type="predicted"/>
<name>A0A1B2EZ06_9HYPH</name>
<gene>
    <name evidence="1" type="ORF">BB934_44135</name>
</gene>
<sequence length="78" mass="8332">MAWQINATQPGVPRAIKIKAHSKLEALKNLGKYLRLFTGKLEVSGGLDMVSQLSAARRRARIAADTVGIGENKGDTAA</sequence>
<dbReference type="KEGG" id="moc:BB934_44135"/>
<protein>
    <submittedName>
        <fullName evidence="1">Uncharacterized protein</fullName>
    </submittedName>
</protein>
<geneLocation type="plasmid" evidence="1">
    <name>unnamed4</name>
</geneLocation>
<keyword evidence="1" id="KW-0614">Plasmid</keyword>
<accession>A0A1B2EZ06</accession>
<evidence type="ECO:0000313" key="1">
    <source>
        <dbReference type="EMBL" id="ANY85186.1"/>
    </source>
</evidence>
<organism evidence="1">
    <name type="scientific">Microvirga ossetica</name>
    <dbReference type="NCBI Taxonomy" id="1882682"/>
    <lineage>
        <taxon>Bacteria</taxon>
        <taxon>Pseudomonadati</taxon>
        <taxon>Pseudomonadota</taxon>
        <taxon>Alphaproteobacteria</taxon>
        <taxon>Hyphomicrobiales</taxon>
        <taxon>Methylobacteriaceae</taxon>
        <taxon>Microvirga</taxon>
    </lineage>
</organism>
<reference evidence="1" key="1">
    <citation type="submission" date="2016-07" db="EMBL/GenBank/DDBJ databases">
        <title>Microvirga ossetica sp. nov. a new species of rhizobia isolated from root nodules of the legume species Vicia alpestris Steven originated from North Ossetia region in the Caucasus.</title>
        <authorList>
            <person name="Safronova V.I."/>
            <person name="Kuznetsova I.G."/>
            <person name="Sazanova A.L."/>
            <person name="Belimov A."/>
            <person name="Andronov E."/>
            <person name="Osledkin Y.S."/>
            <person name="Onishchuk O.P."/>
            <person name="Kurchak O.N."/>
            <person name="Shaposhnikov A.I."/>
            <person name="Willems A."/>
            <person name="Tikhonovich I.A."/>
        </authorList>
    </citation>
    <scope>NUCLEOTIDE SEQUENCE [LARGE SCALE GENOMIC DNA]</scope>
    <source>
        <strain evidence="1">V5/3M</strain>
        <plasmid evidence="1">unnamed4</plasmid>
    </source>
</reference>
<dbReference type="EMBL" id="CP016620">
    <property type="protein sequence ID" value="ANY85186.1"/>
    <property type="molecule type" value="Genomic_DNA"/>
</dbReference>